<feature type="domain" description="TfoX N-terminal" evidence="1">
    <location>
        <begin position="13"/>
        <end position="94"/>
    </location>
</feature>
<dbReference type="SUPFAM" id="SSF159894">
    <property type="entry name" value="YgaC/TfoX-N like"/>
    <property type="match status" value="1"/>
</dbReference>
<proteinExistence type="predicted"/>
<sequence>MTGKQYLDLVLDKLTPLGAVTGKSMFGGFGVFRDSRMFGLISGDVLYLKAGQTNLAEYTSRDCPRFKLMPYYQVPADVFEDDDQLRQWARRSIELNQL</sequence>
<evidence type="ECO:0000313" key="2">
    <source>
        <dbReference type="EMBL" id="WWX24795.1"/>
    </source>
</evidence>
<dbReference type="PANTHER" id="PTHR36121">
    <property type="entry name" value="PROTEIN SXY"/>
    <property type="match status" value="1"/>
</dbReference>
<dbReference type="Proteomes" id="UP001375370">
    <property type="component" value="Chromosome"/>
</dbReference>
<dbReference type="Pfam" id="PF04993">
    <property type="entry name" value="TfoX_N"/>
    <property type="match status" value="1"/>
</dbReference>
<reference evidence="2 3" key="1">
    <citation type="submission" date="2024-03" db="EMBL/GenBank/DDBJ databases">
        <title>A Dehalogenimonas Isolated from Estuarine Sediments Dihaloeliminates Chlorinated Alkanes.</title>
        <authorList>
            <person name="Yang Y."/>
            <person name="Wang H."/>
        </authorList>
    </citation>
    <scope>NUCLEOTIDE SEQUENCE [LARGE SCALE GENOMIC DNA]</scope>
    <source>
        <strain evidence="2 3">W</strain>
    </source>
</reference>
<name>A0ABZ2J8S6_9CHLR</name>
<protein>
    <submittedName>
        <fullName evidence="2">TfoX/Sxy family protein</fullName>
    </submittedName>
</protein>
<dbReference type="EMBL" id="CP146612">
    <property type="protein sequence ID" value="WWX24795.1"/>
    <property type="molecule type" value="Genomic_DNA"/>
</dbReference>
<dbReference type="Gene3D" id="3.30.1460.30">
    <property type="entry name" value="YgaC/TfoX-N like chaperone"/>
    <property type="match status" value="1"/>
</dbReference>
<accession>A0ABZ2J8S6</accession>
<dbReference type="RefSeq" id="WP_338736916.1">
    <property type="nucleotide sequence ID" value="NZ_CP146612.1"/>
</dbReference>
<dbReference type="InterPro" id="IPR007076">
    <property type="entry name" value="TfoX_N"/>
</dbReference>
<gene>
    <name evidence="2" type="ORF">V8247_05880</name>
</gene>
<keyword evidence="3" id="KW-1185">Reference proteome</keyword>
<dbReference type="PANTHER" id="PTHR36121:SF1">
    <property type="entry name" value="PROTEIN SXY"/>
    <property type="match status" value="1"/>
</dbReference>
<organism evidence="2 3">
    <name type="scientific">Candidatus Dehalogenimonas loeffleri</name>
    <dbReference type="NCBI Taxonomy" id="3127115"/>
    <lineage>
        <taxon>Bacteria</taxon>
        <taxon>Bacillati</taxon>
        <taxon>Chloroflexota</taxon>
        <taxon>Dehalococcoidia</taxon>
        <taxon>Dehalococcoidales</taxon>
        <taxon>Dehalococcoidaceae</taxon>
        <taxon>Dehalogenimonas</taxon>
    </lineage>
</organism>
<evidence type="ECO:0000259" key="1">
    <source>
        <dbReference type="Pfam" id="PF04993"/>
    </source>
</evidence>
<dbReference type="InterPro" id="IPR047525">
    <property type="entry name" value="TfoX-like"/>
</dbReference>
<evidence type="ECO:0000313" key="3">
    <source>
        <dbReference type="Proteomes" id="UP001375370"/>
    </source>
</evidence>